<comment type="caution">
    <text evidence="1">The sequence shown here is derived from an EMBL/GenBank/DDBJ whole genome shotgun (WGS) entry which is preliminary data.</text>
</comment>
<proteinExistence type="predicted"/>
<evidence type="ECO:0000313" key="2">
    <source>
        <dbReference type="Proteomes" id="UP000619512"/>
    </source>
</evidence>
<gene>
    <name evidence="1" type="ORF">GCM10007388_44580</name>
</gene>
<name>A0AA88CA67_9BURK</name>
<dbReference type="EMBL" id="BMWW01000010">
    <property type="protein sequence ID" value="GGZ06165.1"/>
    <property type="molecule type" value="Genomic_DNA"/>
</dbReference>
<protein>
    <submittedName>
        <fullName evidence="1">Uncharacterized protein</fullName>
    </submittedName>
</protein>
<reference evidence="1" key="1">
    <citation type="journal article" date="2014" name="Int. J. Syst. Evol. Microbiol.">
        <title>Complete genome sequence of Corynebacterium casei LMG S-19264T (=DSM 44701T), isolated from a smear-ripened cheese.</title>
        <authorList>
            <consortium name="US DOE Joint Genome Institute (JGI-PGF)"/>
            <person name="Walter F."/>
            <person name="Albersmeier A."/>
            <person name="Kalinowski J."/>
            <person name="Ruckert C."/>
        </authorList>
    </citation>
    <scope>NUCLEOTIDE SEQUENCE</scope>
    <source>
        <strain evidence="1">KCTC 12344</strain>
    </source>
</reference>
<reference evidence="1" key="2">
    <citation type="submission" date="2022-12" db="EMBL/GenBank/DDBJ databases">
        <authorList>
            <person name="Sun Q."/>
            <person name="Kim S."/>
        </authorList>
    </citation>
    <scope>NUCLEOTIDE SEQUENCE</scope>
    <source>
        <strain evidence="1">KCTC 12344</strain>
    </source>
</reference>
<evidence type="ECO:0000313" key="1">
    <source>
        <dbReference type="EMBL" id="GGZ06165.1"/>
    </source>
</evidence>
<dbReference type="Proteomes" id="UP000619512">
    <property type="component" value="Unassembled WGS sequence"/>
</dbReference>
<dbReference type="AlphaFoldDB" id="A0AA88CA67"/>
<sequence length="76" mass="8246">MQQRVQAEPVSAQGAGHLQAEQARIGKGAHRMLRPAAFPVHQLGIRQYGVVDDLPGKFGQLVEFGRVECVHGCLAE</sequence>
<accession>A0AA88CA67</accession>
<organism evidence="1 2">
    <name type="scientific">Pseudoduganella plicata</name>
    <dbReference type="NCBI Taxonomy" id="321984"/>
    <lineage>
        <taxon>Bacteria</taxon>
        <taxon>Pseudomonadati</taxon>
        <taxon>Pseudomonadota</taxon>
        <taxon>Betaproteobacteria</taxon>
        <taxon>Burkholderiales</taxon>
        <taxon>Oxalobacteraceae</taxon>
        <taxon>Telluria group</taxon>
        <taxon>Pseudoduganella</taxon>
    </lineage>
</organism>